<feature type="domain" description="Bacterial bifunctional deaminase-reductase C-terminal" evidence="1">
    <location>
        <begin position="4"/>
        <end position="179"/>
    </location>
</feature>
<dbReference type="Pfam" id="PF01872">
    <property type="entry name" value="RibD_C"/>
    <property type="match status" value="1"/>
</dbReference>
<dbReference type="GO" id="GO:0009231">
    <property type="term" value="P:riboflavin biosynthetic process"/>
    <property type="evidence" value="ECO:0007669"/>
    <property type="project" value="InterPro"/>
</dbReference>
<gene>
    <name evidence="2" type="ORF">HNR09_001748</name>
</gene>
<dbReference type="SUPFAM" id="SSF53597">
    <property type="entry name" value="Dihydrofolate reductase-like"/>
    <property type="match status" value="1"/>
</dbReference>
<dbReference type="RefSeq" id="WP_179541688.1">
    <property type="nucleotide sequence ID" value="NZ_BAAALL010000011.1"/>
</dbReference>
<keyword evidence="3" id="KW-1185">Reference proteome</keyword>
<accession>A0A7Z0KC66</accession>
<dbReference type="Gene3D" id="3.40.430.10">
    <property type="entry name" value="Dihydrofolate Reductase, subunit A"/>
    <property type="match status" value="1"/>
</dbReference>
<evidence type="ECO:0000313" key="3">
    <source>
        <dbReference type="Proteomes" id="UP000535437"/>
    </source>
</evidence>
<proteinExistence type="predicted"/>
<dbReference type="Proteomes" id="UP000535437">
    <property type="component" value="Unassembled WGS sequence"/>
</dbReference>
<dbReference type="InterPro" id="IPR002734">
    <property type="entry name" value="RibDG_C"/>
</dbReference>
<dbReference type="GO" id="GO:0008703">
    <property type="term" value="F:5-amino-6-(5-phosphoribosylamino)uracil reductase activity"/>
    <property type="evidence" value="ECO:0007669"/>
    <property type="project" value="InterPro"/>
</dbReference>
<comment type="caution">
    <text evidence="2">The sequence shown here is derived from an EMBL/GenBank/DDBJ whole genome shotgun (WGS) entry which is preliminary data.</text>
</comment>
<organism evidence="2 3">
    <name type="scientific">Nesterenkonia xinjiangensis</name>
    <dbReference type="NCBI Taxonomy" id="225327"/>
    <lineage>
        <taxon>Bacteria</taxon>
        <taxon>Bacillati</taxon>
        <taxon>Actinomycetota</taxon>
        <taxon>Actinomycetes</taxon>
        <taxon>Micrococcales</taxon>
        <taxon>Micrococcaceae</taxon>
        <taxon>Nesterenkonia</taxon>
    </lineage>
</organism>
<sequence>MGRLIVDLIVSADGCAQDADGGMDHVPPTVDAGGCDVDTVTRWTDVDAIILGANTYRLFAGHWPKVTPEQDLLAGIINSRPKHVVSTRLEEAPWGSLAPARIESGDGVASVRRIKERSSGEVVVWGSLSLVSNLFEAGEVDGLRLRIVPTLAGGRRSFTPHGLGVRDLELVHSRSYSAGQQILEYRLSDPT</sequence>
<evidence type="ECO:0000313" key="2">
    <source>
        <dbReference type="EMBL" id="NYJ78337.1"/>
    </source>
</evidence>
<dbReference type="EMBL" id="JACCFY010000001">
    <property type="protein sequence ID" value="NYJ78337.1"/>
    <property type="molecule type" value="Genomic_DNA"/>
</dbReference>
<dbReference type="AlphaFoldDB" id="A0A7Z0KC66"/>
<reference evidence="2 3" key="1">
    <citation type="submission" date="2020-07" db="EMBL/GenBank/DDBJ databases">
        <title>Sequencing the genomes of 1000 actinobacteria strains.</title>
        <authorList>
            <person name="Klenk H.-P."/>
        </authorList>
    </citation>
    <scope>NUCLEOTIDE SEQUENCE [LARGE SCALE GENOMIC DNA]</scope>
    <source>
        <strain evidence="2 3">DSM 15475</strain>
    </source>
</reference>
<dbReference type="InterPro" id="IPR024072">
    <property type="entry name" value="DHFR-like_dom_sf"/>
</dbReference>
<evidence type="ECO:0000259" key="1">
    <source>
        <dbReference type="Pfam" id="PF01872"/>
    </source>
</evidence>
<name>A0A7Z0KC66_9MICC</name>
<protein>
    <submittedName>
        <fullName evidence="2">Dihydrofolate reductase</fullName>
    </submittedName>
</protein>